<dbReference type="AlphaFoldDB" id="A0A0V0GH89"/>
<reference evidence="1" key="1">
    <citation type="submission" date="2015-12" db="EMBL/GenBank/DDBJ databases">
        <title>Gene expression during late stages of embryo sac development: a critical building block for successful pollen-pistil interactions.</title>
        <authorList>
            <person name="Liu Y."/>
            <person name="Joly V."/>
            <person name="Sabar M."/>
            <person name="Matton D.P."/>
        </authorList>
    </citation>
    <scope>NUCLEOTIDE SEQUENCE</scope>
</reference>
<evidence type="ECO:0000313" key="1">
    <source>
        <dbReference type="EMBL" id="JAP07272.1"/>
    </source>
</evidence>
<sequence>MGKGTMLKYPGLHPFTQSCKRIQAFRLYGFALVDASCVPIWERHMQEVLSSCCYLHVTVM</sequence>
<protein>
    <submittedName>
        <fullName evidence="1">Putative ovule protein</fullName>
    </submittedName>
</protein>
<name>A0A0V0GH89_SOLCH</name>
<dbReference type="PROSITE" id="PS51257">
    <property type="entry name" value="PROKAR_LIPOPROTEIN"/>
    <property type="match status" value="1"/>
</dbReference>
<dbReference type="EMBL" id="GEDG01039107">
    <property type="protein sequence ID" value="JAP07272.1"/>
    <property type="molecule type" value="Transcribed_RNA"/>
</dbReference>
<proteinExistence type="predicted"/>
<organism evidence="1">
    <name type="scientific">Solanum chacoense</name>
    <name type="common">Chaco potato</name>
    <dbReference type="NCBI Taxonomy" id="4108"/>
    <lineage>
        <taxon>Eukaryota</taxon>
        <taxon>Viridiplantae</taxon>
        <taxon>Streptophyta</taxon>
        <taxon>Embryophyta</taxon>
        <taxon>Tracheophyta</taxon>
        <taxon>Spermatophyta</taxon>
        <taxon>Magnoliopsida</taxon>
        <taxon>eudicotyledons</taxon>
        <taxon>Gunneridae</taxon>
        <taxon>Pentapetalae</taxon>
        <taxon>asterids</taxon>
        <taxon>lamiids</taxon>
        <taxon>Solanales</taxon>
        <taxon>Solanaceae</taxon>
        <taxon>Solanoideae</taxon>
        <taxon>Solaneae</taxon>
        <taxon>Solanum</taxon>
    </lineage>
</organism>
<accession>A0A0V0GH89</accession>